<feature type="transmembrane region" description="Helical" evidence="7">
    <location>
        <begin position="102"/>
        <end position="121"/>
    </location>
</feature>
<dbReference type="EMBL" id="CP001854">
    <property type="protein sequence ID" value="ADB52791.1"/>
    <property type="molecule type" value="Genomic_DNA"/>
</dbReference>
<dbReference type="HOGENOM" id="CLU_031365_1_2_11"/>
<evidence type="ECO:0000256" key="7">
    <source>
        <dbReference type="SAM" id="Phobius"/>
    </source>
</evidence>
<dbReference type="CDD" id="cd06581">
    <property type="entry name" value="TM_PBP1_LivM_like"/>
    <property type="match status" value="1"/>
</dbReference>
<evidence type="ECO:0000256" key="2">
    <source>
        <dbReference type="ARBA" id="ARBA00022475"/>
    </source>
</evidence>
<feature type="region of interest" description="Disordered" evidence="6">
    <location>
        <begin position="335"/>
        <end position="355"/>
    </location>
</feature>
<evidence type="ECO:0000256" key="1">
    <source>
        <dbReference type="ARBA" id="ARBA00004651"/>
    </source>
</evidence>
<name>D3F6Z3_CONWI</name>
<feature type="transmembrane region" description="Helical" evidence="7">
    <location>
        <begin position="63"/>
        <end position="82"/>
    </location>
</feature>
<evidence type="ECO:0000256" key="6">
    <source>
        <dbReference type="SAM" id="MobiDB-lite"/>
    </source>
</evidence>
<dbReference type="Proteomes" id="UP000008229">
    <property type="component" value="Chromosome"/>
</dbReference>
<dbReference type="RefSeq" id="WP_012935842.1">
    <property type="nucleotide sequence ID" value="NC_013739.1"/>
</dbReference>
<protein>
    <submittedName>
        <fullName evidence="8">Inner-membrane translocator</fullName>
    </submittedName>
</protein>
<reference evidence="8 9" key="1">
    <citation type="journal article" date="2010" name="Stand. Genomic Sci.">
        <title>Complete genome sequence of Conexibacter woesei type strain (ID131577).</title>
        <authorList>
            <person name="Pukall R."/>
            <person name="Lapidus A."/>
            <person name="Glavina Del Rio T."/>
            <person name="Copeland A."/>
            <person name="Tice H."/>
            <person name="Cheng J.-F."/>
            <person name="Lucas S."/>
            <person name="Chen F."/>
            <person name="Nolan M."/>
            <person name="Bruce D."/>
            <person name="Goodwin L."/>
            <person name="Pitluck S."/>
            <person name="Mavromatis K."/>
            <person name="Ivanova N."/>
            <person name="Ovchinnikova G."/>
            <person name="Pati A."/>
            <person name="Chen A."/>
            <person name="Palaniappan K."/>
            <person name="Land M."/>
            <person name="Hauser L."/>
            <person name="Chang Y.-J."/>
            <person name="Jeffries C.D."/>
            <person name="Chain P."/>
            <person name="Meincke L."/>
            <person name="Sims D."/>
            <person name="Brettin T."/>
            <person name="Detter J.C."/>
            <person name="Rohde M."/>
            <person name="Goeker M."/>
            <person name="Bristow J."/>
            <person name="Eisen J.A."/>
            <person name="Markowitz V."/>
            <person name="Kyrpides N.C."/>
            <person name="Klenk H.-P."/>
            <person name="Hugenholtz P."/>
        </authorList>
    </citation>
    <scope>NUCLEOTIDE SEQUENCE [LARGE SCALE GENOMIC DNA]</scope>
    <source>
        <strain evidence="9">DSM 14684 / CIP 108061 / JCM 11494 / NBRC 100937 / ID131577</strain>
    </source>
</reference>
<keyword evidence="3 7" id="KW-0812">Transmembrane</keyword>
<dbReference type="GO" id="GO:0015658">
    <property type="term" value="F:branched-chain amino acid transmembrane transporter activity"/>
    <property type="evidence" value="ECO:0007669"/>
    <property type="project" value="InterPro"/>
</dbReference>
<sequence precursor="true">MSDVRRLTPLAATVAIVVAVALLGLAGTEVFQRTVTTALIYVTAVVALYVFAGNSGIVSFGHVAFMAIGAYTAGLLTIPSGLKQVTLPNLYGFIANTTVSADVALLIGGVVAALFALVVAVPLMRLNGIAAAIGTFSLLVIVYVVAGNWYDLTNGTQTLVGVPAVVDIEMALPWLILVLALAFAYQESRWGRRLRSTREELLAAQATGVRVAKERTIAFVLSAFCAGVAGGLLGLFLGAFGPQQFYFDLTFLTVAMLIIGGLRSLSGAVVGALVVATLSELLTRFEEHGIDVLGVGVHPRPGLREILLAALMLTILVLRPQGITGGRELSWPRLRSRRPRAEAAQPVAPAARPTP</sequence>
<organism evidence="8 9">
    <name type="scientific">Conexibacter woesei (strain DSM 14684 / CCUG 47730 / CIP 108061 / JCM 11494 / NBRC 100937 / ID131577)</name>
    <dbReference type="NCBI Taxonomy" id="469383"/>
    <lineage>
        <taxon>Bacteria</taxon>
        <taxon>Bacillati</taxon>
        <taxon>Actinomycetota</taxon>
        <taxon>Thermoleophilia</taxon>
        <taxon>Solirubrobacterales</taxon>
        <taxon>Conexibacteraceae</taxon>
        <taxon>Conexibacter</taxon>
    </lineage>
</organism>
<dbReference type="GO" id="GO:0005886">
    <property type="term" value="C:plasma membrane"/>
    <property type="evidence" value="ECO:0007669"/>
    <property type="project" value="UniProtKB-SubCell"/>
</dbReference>
<evidence type="ECO:0000256" key="3">
    <source>
        <dbReference type="ARBA" id="ARBA00022692"/>
    </source>
</evidence>
<feature type="transmembrane region" description="Helical" evidence="7">
    <location>
        <begin position="162"/>
        <end position="185"/>
    </location>
</feature>
<feature type="transmembrane region" description="Helical" evidence="7">
    <location>
        <begin position="217"/>
        <end position="239"/>
    </location>
</feature>
<dbReference type="eggNOG" id="COG4177">
    <property type="taxonomic scope" value="Bacteria"/>
</dbReference>
<evidence type="ECO:0000256" key="4">
    <source>
        <dbReference type="ARBA" id="ARBA00022989"/>
    </source>
</evidence>
<dbReference type="InterPro" id="IPR001851">
    <property type="entry name" value="ABC_transp_permease"/>
</dbReference>
<feature type="transmembrane region" description="Helical" evidence="7">
    <location>
        <begin position="31"/>
        <end position="51"/>
    </location>
</feature>
<dbReference type="STRING" id="469383.Cwoe_4377"/>
<keyword evidence="2" id="KW-1003">Cell membrane</keyword>
<dbReference type="AlphaFoldDB" id="D3F6Z3"/>
<feature type="transmembrane region" description="Helical" evidence="7">
    <location>
        <begin position="251"/>
        <end position="276"/>
    </location>
</feature>
<dbReference type="PANTHER" id="PTHR30482">
    <property type="entry name" value="HIGH-AFFINITY BRANCHED-CHAIN AMINO ACID TRANSPORT SYSTEM PERMEASE"/>
    <property type="match status" value="1"/>
</dbReference>
<keyword evidence="9" id="KW-1185">Reference proteome</keyword>
<dbReference type="PANTHER" id="PTHR30482:SF10">
    <property type="entry name" value="HIGH-AFFINITY BRANCHED-CHAIN AMINO ACID TRANSPORT PROTEIN BRAE"/>
    <property type="match status" value="1"/>
</dbReference>
<accession>D3F6Z3</accession>
<keyword evidence="4 7" id="KW-1133">Transmembrane helix</keyword>
<dbReference type="InterPro" id="IPR043428">
    <property type="entry name" value="LivM-like"/>
</dbReference>
<reference evidence="9" key="2">
    <citation type="submission" date="2010-01" db="EMBL/GenBank/DDBJ databases">
        <title>The complete genome of Conexibacter woesei DSM 14684.</title>
        <authorList>
            <consortium name="US DOE Joint Genome Institute (JGI-PGF)"/>
            <person name="Lucas S."/>
            <person name="Copeland A."/>
            <person name="Lapidus A."/>
            <person name="Glavina del Rio T."/>
            <person name="Dalin E."/>
            <person name="Tice H."/>
            <person name="Bruce D."/>
            <person name="Goodwin L."/>
            <person name="Pitluck S."/>
            <person name="Kyrpides N."/>
            <person name="Mavromatis K."/>
            <person name="Ivanova N."/>
            <person name="Mikhailova N."/>
            <person name="Chertkov O."/>
            <person name="Brettin T."/>
            <person name="Detter J.C."/>
            <person name="Han C."/>
            <person name="Larimer F."/>
            <person name="Land M."/>
            <person name="Hauser L."/>
            <person name="Markowitz V."/>
            <person name="Cheng J.-F."/>
            <person name="Hugenholtz P."/>
            <person name="Woyke T."/>
            <person name="Wu D."/>
            <person name="Pukall R."/>
            <person name="Steenblock K."/>
            <person name="Schneider S."/>
            <person name="Klenk H.-P."/>
            <person name="Eisen J.A."/>
        </authorList>
    </citation>
    <scope>NUCLEOTIDE SEQUENCE [LARGE SCALE GENOMIC DNA]</scope>
    <source>
        <strain evidence="9">DSM 14684 / CIP 108061 / JCM 11494 / NBRC 100937 / ID131577</strain>
    </source>
</reference>
<comment type="subcellular location">
    <subcellularLocation>
        <location evidence="1">Cell membrane</location>
        <topology evidence="1">Multi-pass membrane protein</topology>
    </subcellularLocation>
</comment>
<feature type="compositionally biased region" description="Low complexity" evidence="6">
    <location>
        <begin position="342"/>
        <end position="355"/>
    </location>
</feature>
<dbReference type="OrthoDB" id="9814461at2"/>
<feature type="transmembrane region" description="Helical" evidence="7">
    <location>
        <begin position="128"/>
        <end position="150"/>
    </location>
</feature>
<evidence type="ECO:0000313" key="8">
    <source>
        <dbReference type="EMBL" id="ADB52791.1"/>
    </source>
</evidence>
<evidence type="ECO:0000313" key="9">
    <source>
        <dbReference type="Proteomes" id="UP000008229"/>
    </source>
</evidence>
<dbReference type="Pfam" id="PF02653">
    <property type="entry name" value="BPD_transp_2"/>
    <property type="match status" value="1"/>
</dbReference>
<feature type="transmembrane region" description="Helical" evidence="7">
    <location>
        <begin position="7"/>
        <end position="25"/>
    </location>
</feature>
<gene>
    <name evidence="8" type="ordered locus">Cwoe_4377</name>
</gene>
<proteinExistence type="predicted"/>
<evidence type="ECO:0000256" key="5">
    <source>
        <dbReference type="ARBA" id="ARBA00023136"/>
    </source>
</evidence>
<dbReference type="KEGG" id="cwo:Cwoe_4377"/>
<keyword evidence="5 7" id="KW-0472">Membrane</keyword>